<dbReference type="AlphaFoldDB" id="D1NU60"/>
<dbReference type="Proteomes" id="UP000029074">
    <property type="component" value="Unassembled WGS sequence"/>
</dbReference>
<accession>D1NU60</accession>
<dbReference type="EMBL" id="ABXB03000002">
    <property type="protein sequence ID" value="EFA23264.1"/>
    <property type="molecule type" value="Genomic_DNA"/>
</dbReference>
<comment type="caution">
    <text evidence="1">The sequence shown here is derived from an EMBL/GenBank/DDBJ whole genome shotgun (WGS) entry which is preliminary data.</text>
</comment>
<dbReference type="EMBL" id="JGYW01000005">
    <property type="protein sequence ID" value="KFI58913.1"/>
    <property type="molecule type" value="Genomic_DNA"/>
</dbReference>
<organism evidence="1 3">
    <name type="scientific">Bifidobacterium gallicum DSM 20093 = LMG 11596</name>
    <dbReference type="NCBI Taxonomy" id="561180"/>
    <lineage>
        <taxon>Bacteria</taxon>
        <taxon>Bacillati</taxon>
        <taxon>Actinomycetota</taxon>
        <taxon>Actinomycetes</taxon>
        <taxon>Bifidobacteriales</taxon>
        <taxon>Bifidobacteriaceae</taxon>
        <taxon>Bifidobacterium</taxon>
    </lineage>
</organism>
<name>D1NU60_9BIFI</name>
<evidence type="ECO:0000313" key="1">
    <source>
        <dbReference type="EMBL" id="EFA23264.1"/>
    </source>
</evidence>
<protein>
    <submittedName>
        <fullName evidence="1">Uncharacterized protein</fullName>
    </submittedName>
</protein>
<dbReference type="STRING" id="561180.BIFGAL_03381"/>
<dbReference type="eggNOG" id="ENOG5032AA3">
    <property type="taxonomic scope" value="Bacteria"/>
</dbReference>
<evidence type="ECO:0000313" key="3">
    <source>
        <dbReference type="Proteomes" id="UP000003656"/>
    </source>
</evidence>
<dbReference type="OrthoDB" id="3230705at2"/>
<proteinExistence type="predicted"/>
<reference evidence="1 3" key="1">
    <citation type="submission" date="2009-11" db="EMBL/GenBank/DDBJ databases">
        <authorList>
            <person name="Weinstock G."/>
            <person name="Sodergren E."/>
            <person name="Clifton S."/>
            <person name="Fulton L."/>
            <person name="Fulton B."/>
            <person name="Courtney L."/>
            <person name="Fronick C."/>
            <person name="Harrison M."/>
            <person name="Strong C."/>
            <person name="Farmer C."/>
            <person name="Delahaunty K."/>
            <person name="Markovic C."/>
            <person name="Hall O."/>
            <person name="Minx P."/>
            <person name="Tomlinson C."/>
            <person name="Mitreva M."/>
            <person name="Nelson J."/>
            <person name="Hou S."/>
            <person name="Wollam A."/>
            <person name="Pepin K.H."/>
            <person name="Johnson M."/>
            <person name="Bhonagiri V."/>
            <person name="Nash W.E."/>
            <person name="Warren W."/>
            <person name="Chinwalla A."/>
            <person name="Mardis E.R."/>
            <person name="Wilson R.K."/>
        </authorList>
    </citation>
    <scope>NUCLEOTIDE SEQUENCE [LARGE SCALE GENOMIC DNA]</scope>
    <source>
        <strain evidence="1 3">DSM 20093</strain>
    </source>
</reference>
<sequence>MAIEIGAVDATTMLEPQTLVDAYTERVASNYGGYFPDTRGVGLLGADFVKLAAEQIRSQVADGESVDFARDSSDDVVANMREALKIASYRRPLLAIARYIVSDWITFQFVDLEQAESVAADPTKAAIATLFKAYMEAAFAPANDDEEAALNTAAYLPEGDQIADIVNTIDEMNIEHLSGKHVQDGGFLVYDGTKYADPLQDPNMMLFE</sequence>
<evidence type="ECO:0000313" key="4">
    <source>
        <dbReference type="Proteomes" id="UP000029074"/>
    </source>
</evidence>
<dbReference type="RefSeq" id="WP_006294827.1">
    <property type="nucleotide sequence ID" value="NZ_ABXB03000002.1"/>
</dbReference>
<reference evidence="2 4" key="2">
    <citation type="submission" date="2014-03" db="EMBL/GenBank/DDBJ databases">
        <title>Genomics of Bifidobacteria.</title>
        <authorList>
            <person name="Ventura M."/>
            <person name="Milani C."/>
            <person name="Lugli G.A."/>
        </authorList>
    </citation>
    <scope>NUCLEOTIDE SEQUENCE [LARGE SCALE GENOMIC DNA]</scope>
    <source>
        <strain evidence="2 4">LMG 11596</strain>
    </source>
</reference>
<keyword evidence="4" id="KW-1185">Reference proteome</keyword>
<dbReference type="Proteomes" id="UP000003656">
    <property type="component" value="Unassembled WGS sequence"/>
</dbReference>
<evidence type="ECO:0000313" key="2">
    <source>
        <dbReference type="EMBL" id="KFI58913.1"/>
    </source>
</evidence>
<gene>
    <name evidence="2" type="ORF">BGLCM_1210</name>
    <name evidence="1" type="ORF">BIFGAL_03381</name>
</gene>